<gene>
    <name evidence="2" type="ORF">M378DRAFT_83358</name>
</gene>
<sequence length="313" mass="33917">MGVIHSQLTQILPPKPTFTPDNIPDLSGRVVIVTGANAGIGKETAKALLSHNAKVYFACRDEVKALAAISELREITGGKGIFLRLDLADIHSVKAAAETFMSQETALHVLFNSGGVMVCPLEATTAQSYDQQFGVNVLGHYYFTKLLLPALAAGSKTSPDGHSRVVTTSSSAHNLTNNINFDTLKGNSPSRKQVGRFGLYAQSKLGNVIVSTEFSKRYHDQGIVFTSLNPGNIKTELQRHLRPIEASLLNLMLYDVSYGALTQLYAGTAPAAVELNGKYLIPWARLAQPNPASQDPKLGGELWTWLEEQVKDL</sequence>
<dbReference type="EMBL" id="KN818293">
    <property type="protein sequence ID" value="KIL60797.1"/>
    <property type="molecule type" value="Genomic_DNA"/>
</dbReference>
<dbReference type="STRING" id="946122.A0A0C2WH42"/>
<accession>A0A0C2WH42</accession>
<evidence type="ECO:0000313" key="2">
    <source>
        <dbReference type="EMBL" id="KIL60797.1"/>
    </source>
</evidence>
<dbReference type="Pfam" id="PF00106">
    <property type="entry name" value="adh_short"/>
    <property type="match status" value="1"/>
</dbReference>
<reference evidence="2 3" key="1">
    <citation type="submission" date="2014-04" db="EMBL/GenBank/DDBJ databases">
        <title>Evolutionary Origins and Diversification of the Mycorrhizal Mutualists.</title>
        <authorList>
            <consortium name="DOE Joint Genome Institute"/>
            <consortium name="Mycorrhizal Genomics Consortium"/>
            <person name="Kohler A."/>
            <person name="Kuo A."/>
            <person name="Nagy L.G."/>
            <person name="Floudas D."/>
            <person name="Copeland A."/>
            <person name="Barry K.W."/>
            <person name="Cichocki N."/>
            <person name="Veneault-Fourrey C."/>
            <person name="LaButti K."/>
            <person name="Lindquist E.A."/>
            <person name="Lipzen A."/>
            <person name="Lundell T."/>
            <person name="Morin E."/>
            <person name="Murat C."/>
            <person name="Riley R."/>
            <person name="Ohm R."/>
            <person name="Sun H."/>
            <person name="Tunlid A."/>
            <person name="Henrissat B."/>
            <person name="Grigoriev I.V."/>
            <person name="Hibbett D.S."/>
            <person name="Martin F."/>
        </authorList>
    </citation>
    <scope>NUCLEOTIDE SEQUENCE [LARGE SCALE GENOMIC DNA]</scope>
    <source>
        <strain evidence="2 3">Koide BX008</strain>
    </source>
</reference>
<dbReference type="PRINTS" id="PR00081">
    <property type="entry name" value="GDHRDH"/>
</dbReference>
<evidence type="ECO:0000313" key="3">
    <source>
        <dbReference type="Proteomes" id="UP000054549"/>
    </source>
</evidence>
<dbReference type="FunCoup" id="A0A0C2WH42">
    <property type="interactions" value="151"/>
</dbReference>
<dbReference type="AlphaFoldDB" id="A0A0C2WH42"/>
<dbReference type="Gene3D" id="3.40.50.720">
    <property type="entry name" value="NAD(P)-binding Rossmann-like Domain"/>
    <property type="match status" value="1"/>
</dbReference>
<dbReference type="InterPro" id="IPR036291">
    <property type="entry name" value="NAD(P)-bd_dom_sf"/>
</dbReference>
<dbReference type="SUPFAM" id="SSF51735">
    <property type="entry name" value="NAD(P)-binding Rossmann-fold domains"/>
    <property type="match status" value="1"/>
</dbReference>
<proteinExistence type="predicted"/>
<evidence type="ECO:0008006" key="4">
    <source>
        <dbReference type="Google" id="ProtNLM"/>
    </source>
</evidence>
<organism evidence="2 3">
    <name type="scientific">Amanita muscaria (strain Koide BX008)</name>
    <dbReference type="NCBI Taxonomy" id="946122"/>
    <lineage>
        <taxon>Eukaryota</taxon>
        <taxon>Fungi</taxon>
        <taxon>Dikarya</taxon>
        <taxon>Basidiomycota</taxon>
        <taxon>Agaricomycotina</taxon>
        <taxon>Agaricomycetes</taxon>
        <taxon>Agaricomycetidae</taxon>
        <taxon>Agaricales</taxon>
        <taxon>Pluteineae</taxon>
        <taxon>Amanitaceae</taxon>
        <taxon>Amanita</taxon>
    </lineage>
</organism>
<protein>
    <recommendedName>
        <fullName evidence="4">NAD(P)-binding protein</fullName>
    </recommendedName>
</protein>
<dbReference type="PANTHER" id="PTHR43157:SF31">
    <property type="entry name" value="PHOSPHATIDYLINOSITOL-GLYCAN BIOSYNTHESIS CLASS F PROTEIN"/>
    <property type="match status" value="1"/>
</dbReference>
<dbReference type="Proteomes" id="UP000054549">
    <property type="component" value="Unassembled WGS sequence"/>
</dbReference>
<keyword evidence="1" id="KW-0560">Oxidoreductase</keyword>
<keyword evidence="3" id="KW-1185">Reference proteome</keyword>
<dbReference type="GO" id="GO:0016491">
    <property type="term" value="F:oxidoreductase activity"/>
    <property type="evidence" value="ECO:0007669"/>
    <property type="project" value="UniProtKB-KW"/>
</dbReference>
<dbReference type="OrthoDB" id="191139at2759"/>
<name>A0A0C2WH42_AMAMK</name>
<dbReference type="InParanoid" id="A0A0C2WH42"/>
<dbReference type="InterPro" id="IPR002347">
    <property type="entry name" value="SDR_fam"/>
</dbReference>
<dbReference type="HOGENOM" id="CLU_010194_44_6_1"/>
<evidence type="ECO:0000256" key="1">
    <source>
        <dbReference type="ARBA" id="ARBA00023002"/>
    </source>
</evidence>
<dbReference type="PANTHER" id="PTHR43157">
    <property type="entry name" value="PHOSPHATIDYLINOSITOL-GLYCAN BIOSYNTHESIS CLASS F PROTEIN-RELATED"/>
    <property type="match status" value="1"/>
</dbReference>